<proteinExistence type="predicted"/>
<keyword evidence="2" id="KW-1185">Reference proteome</keyword>
<organism evidence="1 2">
    <name type="scientific">Candidatus Nitrosocosmicus franklandianus</name>
    <dbReference type="NCBI Taxonomy" id="1798806"/>
    <lineage>
        <taxon>Archaea</taxon>
        <taxon>Nitrososphaerota</taxon>
        <taxon>Nitrososphaeria</taxon>
        <taxon>Nitrososphaerales</taxon>
        <taxon>Nitrososphaeraceae</taxon>
        <taxon>Candidatus Nitrosocosmicus</taxon>
    </lineage>
</organism>
<evidence type="ECO:0000313" key="2">
    <source>
        <dbReference type="Proteomes" id="UP000294299"/>
    </source>
</evidence>
<dbReference type="Proteomes" id="UP000294299">
    <property type="component" value="Chromosome NFRAN"/>
</dbReference>
<dbReference type="AlphaFoldDB" id="A0A484IB67"/>
<gene>
    <name evidence="1" type="ORF">NFRAN_0953</name>
</gene>
<reference evidence="1 2" key="1">
    <citation type="submission" date="2019-02" db="EMBL/GenBank/DDBJ databases">
        <authorList>
            <person name="Lehtovirta-Morley E L."/>
        </authorList>
    </citation>
    <scope>NUCLEOTIDE SEQUENCE [LARGE SCALE GENOMIC DNA]</scope>
    <source>
        <strain evidence="1">NFRAN1</strain>
    </source>
</reference>
<evidence type="ECO:0000313" key="1">
    <source>
        <dbReference type="EMBL" id="VFJ13275.1"/>
    </source>
</evidence>
<protein>
    <submittedName>
        <fullName evidence="1">Uncharacterized protein</fullName>
    </submittedName>
</protein>
<name>A0A484IB67_9ARCH</name>
<dbReference type="KEGG" id="nfn:NFRAN_0953"/>
<dbReference type="EMBL" id="LR216287">
    <property type="protein sequence ID" value="VFJ13275.1"/>
    <property type="molecule type" value="Genomic_DNA"/>
</dbReference>
<accession>A0A484IB67</accession>
<sequence length="78" mass="9051">MYKIFYHLDTLFIQTKRKAIMCNLIEIMEINKNKHIEISIGTPPLTLQSKLQIKFMTFSKINLAYSKEGGLINKNVSC</sequence>